<dbReference type="InterPro" id="IPR000210">
    <property type="entry name" value="BTB/POZ_dom"/>
</dbReference>
<dbReference type="PROSITE" id="PS50097">
    <property type="entry name" value="BTB"/>
    <property type="match status" value="1"/>
</dbReference>
<name>A0A1B0BL10_9MUSC</name>
<dbReference type="EMBL" id="JXJN01016157">
    <property type="status" value="NOT_ANNOTATED_CDS"/>
    <property type="molecule type" value="Genomic_DNA"/>
</dbReference>
<dbReference type="STRING" id="67801.A0A1B0BL10"/>
<reference evidence="6" key="1">
    <citation type="submission" date="2015-01" db="EMBL/GenBank/DDBJ databases">
        <authorList>
            <person name="Aksoy S."/>
            <person name="Warren W."/>
            <person name="Wilson R.K."/>
        </authorList>
    </citation>
    <scope>NUCLEOTIDE SEQUENCE [LARGE SCALE GENOMIC DNA]</scope>
    <source>
        <strain evidence="6">IAEA</strain>
    </source>
</reference>
<keyword evidence="1" id="KW-0880">Kelch repeat</keyword>
<evidence type="ECO:0000256" key="2">
    <source>
        <dbReference type="ARBA" id="ARBA00022737"/>
    </source>
</evidence>
<accession>A0A1B0BL10</accession>
<dbReference type="AlphaFoldDB" id="A0A1B0BL10"/>
<evidence type="ECO:0000313" key="6">
    <source>
        <dbReference type="Proteomes" id="UP000092460"/>
    </source>
</evidence>
<dbReference type="SMART" id="SM00225">
    <property type="entry name" value="BTB"/>
    <property type="match status" value="1"/>
</dbReference>
<dbReference type="Proteomes" id="UP000092460">
    <property type="component" value="Unassembled WGS sequence"/>
</dbReference>
<protein>
    <recommendedName>
        <fullName evidence="4">BTB domain-containing protein</fullName>
    </recommendedName>
</protein>
<proteinExistence type="predicted"/>
<organism evidence="5 6">
    <name type="scientific">Glossina palpalis gambiensis</name>
    <dbReference type="NCBI Taxonomy" id="67801"/>
    <lineage>
        <taxon>Eukaryota</taxon>
        <taxon>Metazoa</taxon>
        <taxon>Ecdysozoa</taxon>
        <taxon>Arthropoda</taxon>
        <taxon>Hexapoda</taxon>
        <taxon>Insecta</taxon>
        <taxon>Pterygota</taxon>
        <taxon>Neoptera</taxon>
        <taxon>Endopterygota</taxon>
        <taxon>Diptera</taxon>
        <taxon>Brachycera</taxon>
        <taxon>Muscomorpha</taxon>
        <taxon>Hippoboscoidea</taxon>
        <taxon>Glossinidae</taxon>
        <taxon>Glossina</taxon>
    </lineage>
</organism>
<evidence type="ECO:0000259" key="4">
    <source>
        <dbReference type="PROSITE" id="PS50097"/>
    </source>
</evidence>
<dbReference type="Pfam" id="PF00651">
    <property type="entry name" value="BTB"/>
    <property type="match status" value="1"/>
</dbReference>
<feature type="domain" description="BTB" evidence="4">
    <location>
        <begin position="38"/>
        <end position="105"/>
    </location>
</feature>
<keyword evidence="2" id="KW-0677">Repeat</keyword>
<reference evidence="5" key="2">
    <citation type="submission" date="2020-05" db="UniProtKB">
        <authorList>
            <consortium name="EnsemblMetazoa"/>
        </authorList>
    </citation>
    <scope>IDENTIFICATION</scope>
    <source>
        <strain evidence="5">IAEA</strain>
    </source>
</reference>
<keyword evidence="3" id="KW-0009">Actin-binding</keyword>
<dbReference type="EnsemblMetazoa" id="GPPI033456-RA">
    <property type="protein sequence ID" value="GPPI033456-PA"/>
    <property type="gene ID" value="GPPI033456"/>
</dbReference>
<dbReference type="SUPFAM" id="SSF54695">
    <property type="entry name" value="POZ domain"/>
    <property type="match status" value="1"/>
</dbReference>
<dbReference type="Gene3D" id="3.30.710.10">
    <property type="entry name" value="Potassium Channel Kv1.1, Chain A"/>
    <property type="match status" value="1"/>
</dbReference>
<evidence type="ECO:0000313" key="5">
    <source>
        <dbReference type="EnsemblMetazoa" id="GPPI033456-PA"/>
    </source>
</evidence>
<dbReference type="EMBL" id="JXJN01016158">
    <property type="status" value="NOT_ANNOTATED_CDS"/>
    <property type="molecule type" value="Genomic_DNA"/>
</dbReference>
<evidence type="ECO:0000256" key="3">
    <source>
        <dbReference type="ARBA" id="ARBA00023203"/>
    </source>
</evidence>
<dbReference type="VEuPathDB" id="VectorBase:GPPI033456"/>
<evidence type="ECO:0000256" key="1">
    <source>
        <dbReference type="ARBA" id="ARBA00022441"/>
    </source>
</evidence>
<dbReference type="InterPro" id="IPR011333">
    <property type="entry name" value="SKP1/BTB/POZ_sf"/>
</dbReference>
<dbReference type="PANTHER" id="PTHR24412:SF441">
    <property type="entry name" value="KELCH-LIKE PROTEIN 28"/>
    <property type="match status" value="1"/>
</dbReference>
<sequence>MATGNVSNVEIVEKCENRDYSSDFFHVLNPMRVGRKFCDFSLNVDGEVIHVHKLVLAIASPYFAAIFEDDMKEKTKTFLKLNDADLIAVKALVKYIYSGMIILTKDNVEQLLRTSDLFQIEWVKQQCIRFLKQSLSSTNCFRIRKFAGMR</sequence>
<keyword evidence="6" id="KW-1185">Reference proteome</keyword>
<dbReference type="PANTHER" id="PTHR24412">
    <property type="entry name" value="KELCH PROTEIN"/>
    <property type="match status" value="1"/>
</dbReference>